<dbReference type="AlphaFoldDB" id="A0A7W7YES7"/>
<protein>
    <recommendedName>
        <fullName evidence="3">NADAR domain-containing protein</fullName>
    </recommendedName>
</protein>
<evidence type="ECO:0000313" key="4">
    <source>
        <dbReference type="EMBL" id="MBB5034876.1"/>
    </source>
</evidence>
<organism evidence="4 5">
    <name type="scientific">Prosthecobacter vanneervenii</name>
    <dbReference type="NCBI Taxonomy" id="48466"/>
    <lineage>
        <taxon>Bacteria</taxon>
        <taxon>Pseudomonadati</taxon>
        <taxon>Verrucomicrobiota</taxon>
        <taxon>Verrucomicrobiia</taxon>
        <taxon>Verrucomicrobiales</taxon>
        <taxon>Verrucomicrobiaceae</taxon>
        <taxon>Prosthecobacter</taxon>
    </lineage>
</organism>
<evidence type="ECO:0000259" key="3">
    <source>
        <dbReference type="Pfam" id="PF08719"/>
    </source>
</evidence>
<evidence type="ECO:0000256" key="1">
    <source>
        <dbReference type="ARBA" id="ARBA00000022"/>
    </source>
</evidence>
<comment type="catalytic activity">
    <reaction evidence="1">
        <text>5-amino-6-(5-phospho-D-ribosylamino)uracil + H2O = 5,6-diaminouracil + D-ribose 5-phosphate</text>
        <dbReference type="Rhea" id="RHEA:55020"/>
        <dbReference type="ChEBI" id="CHEBI:15377"/>
        <dbReference type="ChEBI" id="CHEBI:46252"/>
        <dbReference type="ChEBI" id="CHEBI:58453"/>
        <dbReference type="ChEBI" id="CHEBI:78346"/>
    </reaction>
</comment>
<dbReference type="RefSeq" id="WP_184343107.1">
    <property type="nucleotide sequence ID" value="NZ_JACHIG010000012.1"/>
</dbReference>
<evidence type="ECO:0000313" key="5">
    <source>
        <dbReference type="Proteomes" id="UP000590740"/>
    </source>
</evidence>
<dbReference type="SUPFAM" id="SSF143990">
    <property type="entry name" value="YbiA-like"/>
    <property type="match status" value="1"/>
</dbReference>
<dbReference type="EMBL" id="JACHIG010000012">
    <property type="protein sequence ID" value="MBB5034876.1"/>
    <property type="molecule type" value="Genomic_DNA"/>
</dbReference>
<dbReference type="Gene3D" id="1.10.357.40">
    <property type="entry name" value="YbiA-like"/>
    <property type="match status" value="1"/>
</dbReference>
<accession>A0A7W7YES7</accession>
<dbReference type="Pfam" id="PF08719">
    <property type="entry name" value="NADAR"/>
    <property type="match status" value="1"/>
</dbReference>
<dbReference type="CDD" id="cd15457">
    <property type="entry name" value="NADAR"/>
    <property type="match status" value="1"/>
</dbReference>
<feature type="domain" description="NADAR" evidence="3">
    <location>
        <begin position="26"/>
        <end position="186"/>
    </location>
</feature>
<comment type="caution">
    <text evidence="4">The sequence shown here is derived from an EMBL/GenBank/DDBJ whole genome shotgun (WGS) entry which is preliminary data.</text>
</comment>
<dbReference type="InterPro" id="IPR037238">
    <property type="entry name" value="YbiA-like_sf"/>
</dbReference>
<comment type="catalytic activity">
    <reaction evidence="2">
        <text>2,5-diamino-6-hydroxy-4-(5-phosphoribosylamino)-pyrimidine + H2O = 2,5,6-triamino-4-hydroxypyrimidine + D-ribose 5-phosphate</text>
        <dbReference type="Rhea" id="RHEA:23436"/>
        <dbReference type="ChEBI" id="CHEBI:15377"/>
        <dbReference type="ChEBI" id="CHEBI:58614"/>
        <dbReference type="ChEBI" id="CHEBI:78346"/>
        <dbReference type="ChEBI" id="CHEBI:137796"/>
    </reaction>
</comment>
<sequence>MKTTLPRTQTELSQAMQKGWRPKWAFFWGHTPSKDGSVTKSCFSQWWAGHPFDVDGIRYATAEHYMMAEKARLFHDDATLSKIVAAKSPAIAKKLGRQVANFDDRTWLQHRWDIVVRGNGAKFAQHEELKIFLLQTGDRVLVEASPYDRIWGIGMLATDDNAEKPQFWKGLNLLGFALMEVRERLQGTTQ</sequence>
<dbReference type="Proteomes" id="UP000590740">
    <property type="component" value="Unassembled WGS sequence"/>
</dbReference>
<dbReference type="NCBIfam" id="TIGR02464">
    <property type="entry name" value="ribofla_fusion"/>
    <property type="match status" value="1"/>
</dbReference>
<reference evidence="4 5" key="1">
    <citation type="submission" date="2020-08" db="EMBL/GenBank/DDBJ databases">
        <title>Genomic Encyclopedia of Type Strains, Phase IV (KMG-IV): sequencing the most valuable type-strain genomes for metagenomic binning, comparative biology and taxonomic classification.</title>
        <authorList>
            <person name="Goeker M."/>
        </authorList>
    </citation>
    <scope>NUCLEOTIDE SEQUENCE [LARGE SCALE GENOMIC DNA]</scope>
    <source>
        <strain evidence="4 5">DSM 12252</strain>
    </source>
</reference>
<gene>
    <name evidence="4" type="ORF">HNQ65_004484</name>
</gene>
<keyword evidence="5" id="KW-1185">Reference proteome</keyword>
<name>A0A7W7YES7_9BACT</name>
<dbReference type="InterPro" id="IPR012816">
    <property type="entry name" value="NADAR"/>
</dbReference>
<proteinExistence type="predicted"/>
<evidence type="ECO:0000256" key="2">
    <source>
        <dbReference type="ARBA" id="ARBA00000751"/>
    </source>
</evidence>